<dbReference type="InterPro" id="IPR003615">
    <property type="entry name" value="HNH_nuc"/>
</dbReference>
<dbReference type="InterPro" id="IPR003870">
    <property type="entry name" value="DUF222"/>
</dbReference>
<dbReference type="EMBL" id="FMYF01000002">
    <property type="protein sequence ID" value="SDB80425.1"/>
    <property type="molecule type" value="Genomic_DNA"/>
</dbReference>
<evidence type="ECO:0000313" key="5">
    <source>
        <dbReference type="Proteomes" id="UP000199086"/>
    </source>
</evidence>
<dbReference type="InterPro" id="IPR002711">
    <property type="entry name" value="HNH"/>
</dbReference>
<name>A0A1G6GFA2_9ACTN</name>
<keyword evidence="5" id="KW-1185">Reference proteome</keyword>
<organism evidence="4 5">
    <name type="scientific">Raineyella antarctica</name>
    <dbReference type="NCBI Taxonomy" id="1577474"/>
    <lineage>
        <taxon>Bacteria</taxon>
        <taxon>Bacillati</taxon>
        <taxon>Actinomycetota</taxon>
        <taxon>Actinomycetes</taxon>
        <taxon>Propionibacteriales</taxon>
        <taxon>Propionibacteriaceae</taxon>
        <taxon>Raineyella</taxon>
    </lineage>
</organism>
<reference evidence="4 5" key="1">
    <citation type="submission" date="2016-06" db="EMBL/GenBank/DDBJ databases">
        <authorList>
            <person name="Olsen C.W."/>
            <person name="Carey S."/>
            <person name="Hinshaw L."/>
            <person name="Karasin A.I."/>
        </authorList>
    </citation>
    <scope>NUCLEOTIDE SEQUENCE [LARGE SCALE GENOMIC DNA]</scope>
    <source>
        <strain evidence="4 5">LZ-22</strain>
    </source>
</reference>
<evidence type="ECO:0000256" key="2">
    <source>
        <dbReference type="SAM" id="MobiDB-lite"/>
    </source>
</evidence>
<dbReference type="Pfam" id="PF01844">
    <property type="entry name" value="HNH"/>
    <property type="match status" value="1"/>
</dbReference>
<keyword evidence="4" id="KW-0255">Endonuclease</keyword>
<dbReference type="GO" id="GO:0004519">
    <property type="term" value="F:endonuclease activity"/>
    <property type="evidence" value="ECO:0007669"/>
    <property type="project" value="UniProtKB-KW"/>
</dbReference>
<evidence type="ECO:0000259" key="3">
    <source>
        <dbReference type="SMART" id="SM00507"/>
    </source>
</evidence>
<protein>
    <submittedName>
        <fullName evidence="4">HNH endonuclease</fullName>
    </submittedName>
</protein>
<gene>
    <name evidence="4" type="ORF">GA0111570_102215</name>
</gene>
<sequence length="494" mass="53180">MHKWWRARLNRAVGAAVWGRRTAASAQVEVSGQAPPAALDYLSVRSISVVVMEREWGTRTGAVLAGIRTGLDALDDDRSLATDAERVALLDAAVEAADRLAALAAVLAAETDAYGADVTATGLPVVSLLSAQRRMTRREGWALLGLGRDLRSFPDLTRAALAGEASPAQVRAITRVLADLPDDLDAGERARAEAMMVGFAAEFDAKGLSTLSGHLLEVIAPEVVDRLEAERLEREERLARRNRELSFTDDGHGTVKIRGRLPVLQAQTLIEQINAMASAEARRALDALDPLAEEVTPTMRRADALVALAEAAAAHQDAPAHGGDRPRIVVTMPHERLADLAAGARLVGPDQPISAGELRRLCCDADLVPVVLGAESEVLDVGREHRLVTAPIRTALNARDRGCVFPGCDKPPTDCHAHHIVPWQAGGATSLDNLVSVCAHHHRIVEPTTAPADKRWQIRLGNGGIPEVLPPVRVDPEQRPRRHQRFRIPRAEAA</sequence>
<feature type="domain" description="HNH nuclease" evidence="3">
    <location>
        <begin position="391"/>
        <end position="443"/>
    </location>
</feature>
<evidence type="ECO:0000256" key="1">
    <source>
        <dbReference type="ARBA" id="ARBA00023450"/>
    </source>
</evidence>
<comment type="similarity">
    <text evidence="1">Belongs to the Rv1128c/1148c/1588c/1702c/1945/3466 family.</text>
</comment>
<keyword evidence="4" id="KW-0540">Nuclease</keyword>
<dbReference type="CDD" id="cd00085">
    <property type="entry name" value="HNHc"/>
    <property type="match status" value="1"/>
</dbReference>
<accession>A0A1G6GFA2</accession>
<evidence type="ECO:0000313" key="4">
    <source>
        <dbReference type="EMBL" id="SDB80425.1"/>
    </source>
</evidence>
<dbReference type="SMART" id="SM00507">
    <property type="entry name" value="HNHc"/>
    <property type="match status" value="1"/>
</dbReference>
<dbReference type="Gene3D" id="1.10.30.50">
    <property type="match status" value="1"/>
</dbReference>
<dbReference type="Pfam" id="PF02720">
    <property type="entry name" value="DUF222"/>
    <property type="match status" value="1"/>
</dbReference>
<dbReference type="GO" id="GO:0008270">
    <property type="term" value="F:zinc ion binding"/>
    <property type="evidence" value="ECO:0007669"/>
    <property type="project" value="InterPro"/>
</dbReference>
<dbReference type="STRING" id="1577474.GA0111570_102215"/>
<feature type="region of interest" description="Disordered" evidence="2">
    <location>
        <begin position="471"/>
        <end position="494"/>
    </location>
</feature>
<keyword evidence="4" id="KW-0378">Hydrolase</keyword>
<dbReference type="Proteomes" id="UP000199086">
    <property type="component" value="Unassembled WGS sequence"/>
</dbReference>
<dbReference type="AlphaFoldDB" id="A0A1G6GFA2"/>
<dbReference type="GO" id="GO:0003676">
    <property type="term" value="F:nucleic acid binding"/>
    <property type="evidence" value="ECO:0007669"/>
    <property type="project" value="InterPro"/>
</dbReference>
<proteinExistence type="inferred from homology"/>